<dbReference type="InterPro" id="IPR016047">
    <property type="entry name" value="M23ase_b-sheet_dom"/>
</dbReference>
<dbReference type="KEGG" id="bcoh:BC6307_21845"/>
<dbReference type="InterPro" id="IPR011055">
    <property type="entry name" value="Dup_hybrid_motif"/>
</dbReference>
<dbReference type="EMBL" id="CP018866">
    <property type="protein sequence ID" value="AST93721.1"/>
    <property type="molecule type" value="Genomic_DNA"/>
</dbReference>
<evidence type="ECO:0000256" key="1">
    <source>
        <dbReference type="SAM" id="MobiDB-lite"/>
    </source>
</evidence>
<evidence type="ECO:0000313" key="5">
    <source>
        <dbReference type="Proteomes" id="UP000215224"/>
    </source>
</evidence>
<keyword evidence="5" id="KW-1185">Reference proteome</keyword>
<feature type="transmembrane region" description="Helical" evidence="2">
    <location>
        <begin position="23"/>
        <end position="43"/>
    </location>
</feature>
<keyword evidence="2" id="KW-1133">Transmembrane helix</keyword>
<name>A0A223KW79_9BACI</name>
<dbReference type="Pfam" id="PF01551">
    <property type="entry name" value="Peptidase_M23"/>
    <property type="match status" value="1"/>
</dbReference>
<keyword evidence="2" id="KW-0472">Membrane</keyword>
<proteinExistence type="predicted"/>
<dbReference type="GO" id="GO:0004222">
    <property type="term" value="F:metalloendopeptidase activity"/>
    <property type="evidence" value="ECO:0007669"/>
    <property type="project" value="TreeGrafter"/>
</dbReference>
<evidence type="ECO:0000256" key="2">
    <source>
        <dbReference type="SAM" id="Phobius"/>
    </source>
</evidence>
<dbReference type="CDD" id="cd12797">
    <property type="entry name" value="M23_peptidase"/>
    <property type="match status" value="1"/>
</dbReference>
<dbReference type="PANTHER" id="PTHR21666">
    <property type="entry name" value="PEPTIDASE-RELATED"/>
    <property type="match status" value="1"/>
</dbReference>
<dbReference type="STRING" id="1314751.GCA_001591425_04849"/>
<dbReference type="SUPFAM" id="SSF51261">
    <property type="entry name" value="Duplicated hybrid motif"/>
    <property type="match status" value="1"/>
</dbReference>
<gene>
    <name evidence="4" type="ORF">BC6307_21845</name>
</gene>
<dbReference type="PANTHER" id="PTHR21666:SF291">
    <property type="entry name" value="STAGE II SPORULATION PROTEIN Q"/>
    <property type="match status" value="1"/>
</dbReference>
<dbReference type="Proteomes" id="UP000215224">
    <property type="component" value="Chromosome"/>
</dbReference>
<keyword evidence="2" id="KW-0812">Transmembrane</keyword>
<evidence type="ECO:0000313" key="4">
    <source>
        <dbReference type="EMBL" id="AST93721.1"/>
    </source>
</evidence>
<organism evidence="4 5">
    <name type="scientific">Sutcliffiella cohnii</name>
    <dbReference type="NCBI Taxonomy" id="33932"/>
    <lineage>
        <taxon>Bacteria</taxon>
        <taxon>Bacillati</taxon>
        <taxon>Bacillota</taxon>
        <taxon>Bacilli</taxon>
        <taxon>Bacillales</taxon>
        <taxon>Bacillaceae</taxon>
        <taxon>Sutcliffiella</taxon>
    </lineage>
</organism>
<reference evidence="4 5" key="1">
    <citation type="submission" date="2016-12" db="EMBL/GenBank/DDBJ databases">
        <title>The whole genome sequencing and assembly of Bacillus cohnii DSM 6307T strain.</title>
        <authorList>
            <person name="Lee Y.-J."/>
            <person name="Yi H."/>
            <person name="Bahn Y.-S."/>
            <person name="Kim J.F."/>
            <person name="Lee D.-W."/>
        </authorList>
    </citation>
    <scope>NUCLEOTIDE SEQUENCE [LARGE SCALE GENOMIC DNA]</scope>
    <source>
        <strain evidence="4 5">DSM 6307</strain>
    </source>
</reference>
<feature type="domain" description="M23ase beta-sheet core" evidence="3">
    <location>
        <begin position="119"/>
        <end position="216"/>
    </location>
</feature>
<feature type="region of interest" description="Disordered" evidence="1">
    <location>
        <begin position="230"/>
        <end position="274"/>
    </location>
</feature>
<protein>
    <recommendedName>
        <fullName evidence="3">M23ase beta-sheet core domain-containing protein</fullName>
    </recommendedName>
</protein>
<accession>A0A223KW79</accession>
<sequence>MREEEKKRTSLNSKWQKVMKKRWVFPAIYLASAAIILTAVLMFQAANSTEPDLGNDTNGQGDISQGDQPAVEVTSPVENFLFPVVDVDSTVIEKHFWDPTRPEDEQEKSFVSYNGIYRPSTGIDIALKDGETFEVVAALSGTVTRAESDPLLGFVVEIDHGDNVKTFYQSLNELFVEVGDSVKQGESIAQAGTSVMNNEYTHVHFEIRKDSIAVNPIDFFNKPLTALLEEESTQVTAPPVDEEEDAPADEEEDTPAEDEEEEQDEPQESSNSDE</sequence>
<dbReference type="Gene3D" id="2.70.70.10">
    <property type="entry name" value="Glucose Permease (Domain IIA)"/>
    <property type="match status" value="1"/>
</dbReference>
<dbReference type="InterPro" id="IPR050570">
    <property type="entry name" value="Cell_wall_metabolism_enzyme"/>
</dbReference>
<dbReference type="AlphaFoldDB" id="A0A223KW79"/>
<feature type="compositionally biased region" description="Acidic residues" evidence="1">
    <location>
        <begin position="240"/>
        <end position="274"/>
    </location>
</feature>
<evidence type="ECO:0000259" key="3">
    <source>
        <dbReference type="Pfam" id="PF01551"/>
    </source>
</evidence>